<evidence type="ECO:0000313" key="2">
    <source>
        <dbReference type="Proteomes" id="UP001148629"/>
    </source>
</evidence>
<gene>
    <name evidence="1" type="ORF">NM208_g3181</name>
</gene>
<reference evidence="1" key="1">
    <citation type="submission" date="2022-08" db="EMBL/GenBank/DDBJ databases">
        <title>Genome Sequence of Fusarium decemcellulare.</title>
        <authorList>
            <person name="Buettner E."/>
        </authorList>
    </citation>
    <scope>NUCLEOTIDE SEQUENCE</scope>
    <source>
        <strain evidence="1">Babe19</strain>
    </source>
</reference>
<dbReference type="EMBL" id="JANRMS010000206">
    <property type="protein sequence ID" value="KAJ3544220.1"/>
    <property type="molecule type" value="Genomic_DNA"/>
</dbReference>
<dbReference type="Proteomes" id="UP001148629">
    <property type="component" value="Unassembled WGS sequence"/>
</dbReference>
<sequence length="312" mass="34963">MSTSEWLGKVTLIEQALAQCKAQIAEIKPTGDERSQDEKLWAAMTTLCHDFIGVIGRPQVERSLRAWSEGHPQQQDSPFMAETGICRHMGKRRERSWDPSESWEYRRVTRSGCASSSPPYSDYTSHLPPETYNTPHLPSLEIGHLELGGGAFDATRILPPIHTLAKETVDLPPIHSLRWNHESTCRLGHKILDEAPIIHHPYLASDDPQEPLPLGRASSRSSTSPPRPSHAGLSNCDTKETSSSRRIPGEVNFNTTFYEFPDALAQYLEQYLAERGSPLHIGAFRDLDGFYNCTGTRFKVDQGLLLSSSDWE</sequence>
<name>A0ACC1SQF3_9HYPO</name>
<proteinExistence type="predicted"/>
<keyword evidence="2" id="KW-1185">Reference proteome</keyword>
<evidence type="ECO:0000313" key="1">
    <source>
        <dbReference type="EMBL" id="KAJ3544220.1"/>
    </source>
</evidence>
<organism evidence="1 2">
    <name type="scientific">Fusarium decemcellulare</name>
    <dbReference type="NCBI Taxonomy" id="57161"/>
    <lineage>
        <taxon>Eukaryota</taxon>
        <taxon>Fungi</taxon>
        <taxon>Dikarya</taxon>
        <taxon>Ascomycota</taxon>
        <taxon>Pezizomycotina</taxon>
        <taxon>Sordariomycetes</taxon>
        <taxon>Hypocreomycetidae</taxon>
        <taxon>Hypocreales</taxon>
        <taxon>Nectriaceae</taxon>
        <taxon>Fusarium</taxon>
        <taxon>Fusarium decemcellulare species complex</taxon>
    </lineage>
</organism>
<protein>
    <submittedName>
        <fullName evidence="1">Uncharacterized protein</fullName>
    </submittedName>
</protein>
<accession>A0ACC1SQF3</accession>
<comment type="caution">
    <text evidence="1">The sequence shown here is derived from an EMBL/GenBank/DDBJ whole genome shotgun (WGS) entry which is preliminary data.</text>
</comment>